<feature type="compositionally biased region" description="Polar residues" evidence="2">
    <location>
        <begin position="197"/>
        <end position="210"/>
    </location>
</feature>
<keyword evidence="6" id="KW-1185">Reference proteome</keyword>
<evidence type="ECO:0000259" key="3">
    <source>
        <dbReference type="PROSITE" id="PS50179"/>
    </source>
</evidence>
<evidence type="ECO:0008006" key="7">
    <source>
        <dbReference type="Google" id="ProtNLM"/>
    </source>
</evidence>
<proteinExistence type="predicted"/>
<dbReference type="STRING" id="149040.A0A132B8Y7"/>
<dbReference type="Pfam" id="PF04818">
    <property type="entry name" value="CID"/>
    <property type="match status" value="1"/>
</dbReference>
<evidence type="ECO:0000313" key="6">
    <source>
        <dbReference type="Proteomes" id="UP000070700"/>
    </source>
</evidence>
<dbReference type="InterPro" id="IPR054127">
    <property type="entry name" value="Pcf11_C"/>
</dbReference>
<feature type="region of interest" description="Disordered" evidence="2">
    <location>
        <begin position="584"/>
        <end position="605"/>
    </location>
</feature>
<feature type="domain" description="CID" evidence="4">
    <location>
        <begin position="6"/>
        <end position="144"/>
    </location>
</feature>
<evidence type="ECO:0000313" key="5">
    <source>
        <dbReference type="EMBL" id="KUJ08459.1"/>
    </source>
</evidence>
<evidence type="ECO:0000256" key="2">
    <source>
        <dbReference type="SAM" id="MobiDB-lite"/>
    </source>
</evidence>
<dbReference type="PANTHER" id="PTHR15921">
    <property type="entry name" value="PRE-MRNA CLEAVAGE COMPLEX II"/>
    <property type="match status" value="1"/>
</dbReference>
<feature type="compositionally biased region" description="Polar residues" evidence="2">
    <location>
        <begin position="467"/>
        <end position="478"/>
    </location>
</feature>
<dbReference type="Pfam" id="PF21936">
    <property type="entry name" value="Pcf11_C"/>
    <property type="match status" value="1"/>
</dbReference>
<dbReference type="GO" id="GO:0043130">
    <property type="term" value="F:ubiquitin binding"/>
    <property type="evidence" value="ECO:0007669"/>
    <property type="project" value="InterPro"/>
</dbReference>
<reference evidence="5 6" key="1">
    <citation type="submission" date="2015-10" db="EMBL/GenBank/DDBJ databases">
        <title>Full genome of DAOMC 229536 Phialocephala scopiformis, a fungal endophyte of spruce producing the potent anti-insectan compound rugulosin.</title>
        <authorList>
            <consortium name="DOE Joint Genome Institute"/>
            <person name="Walker A.K."/>
            <person name="Frasz S.L."/>
            <person name="Seifert K.A."/>
            <person name="Miller J.D."/>
            <person name="Mondo S.J."/>
            <person name="Labutti K."/>
            <person name="Lipzen A."/>
            <person name="Dockter R."/>
            <person name="Kennedy M."/>
            <person name="Grigoriev I.V."/>
            <person name="Spatafora J.W."/>
        </authorList>
    </citation>
    <scope>NUCLEOTIDE SEQUENCE [LARGE SCALE GENOMIC DNA]</scope>
    <source>
        <strain evidence="5 6">CBS 120377</strain>
    </source>
</reference>
<dbReference type="GO" id="GO:0005849">
    <property type="term" value="C:mRNA cleavage factor complex"/>
    <property type="evidence" value="ECO:0007669"/>
    <property type="project" value="InterPro"/>
</dbReference>
<feature type="domain" description="VHS" evidence="3">
    <location>
        <begin position="49"/>
        <end position="126"/>
    </location>
</feature>
<feature type="region of interest" description="Disordered" evidence="2">
    <location>
        <begin position="467"/>
        <end position="492"/>
    </location>
</feature>
<dbReference type="GO" id="GO:0005737">
    <property type="term" value="C:cytoplasm"/>
    <property type="evidence" value="ECO:0007669"/>
    <property type="project" value="TreeGrafter"/>
</dbReference>
<dbReference type="PROSITE" id="PS51391">
    <property type="entry name" value="CID"/>
    <property type="match status" value="1"/>
</dbReference>
<dbReference type="GO" id="GO:0007034">
    <property type="term" value="P:vacuolar transport"/>
    <property type="evidence" value="ECO:0007669"/>
    <property type="project" value="UniProtKB-ARBA"/>
</dbReference>
<dbReference type="OrthoDB" id="343582at2759"/>
<feature type="compositionally biased region" description="Low complexity" evidence="2">
    <location>
        <begin position="593"/>
        <end position="605"/>
    </location>
</feature>
<dbReference type="GeneID" id="28832924"/>
<feature type="region of interest" description="Disordered" evidence="2">
    <location>
        <begin position="405"/>
        <end position="449"/>
    </location>
</feature>
<dbReference type="EMBL" id="KQ947435">
    <property type="protein sequence ID" value="KUJ08459.1"/>
    <property type="molecule type" value="Genomic_DNA"/>
</dbReference>
<feature type="compositionally biased region" description="Polar residues" evidence="2">
    <location>
        <begin position="256"/>
        <end position="267"/>
    </location>
</feature>
<comment type="subunit">
    <text evidence="1">Component of the ESCRT-0 complex composed of HSE1 and VPS27.</text>
</comment>
<dbReference type="Pfam" id="PF11526">
    <property type="entry name" value="Pfc11_Clp1_ID"/>
    <property type="match status" value="1"/>
</dbReference>
<dbReference type="FunCoup" id="A0A132B8Y7">
    <property type="interactions" value="499"/>
</dbReference>
<dbReference type="KEGG" id="psco:LY89DRAFT_788839"/>
<protein>
    <recommendedName>
        <fullName evidence="7">CID domain-containing protein</fullName>
    </recommendedName>
</protein>
<dbReference type="Gene3D" id="1.25.40.90">
    <property type="match status" value="1"/>
</dbReference>
<dbReference type="GO" id="GO:0016192">
    <property type="term" value="P:vesicle-mediated transport"/>
    <property type="evidence" value="ECO:0007669"/>
    <property type="project" value="UniProtKB-ARBA"/>
</dbReference>
<gene>
    <name evidence="5" type="ORF">LY89DRAFT_788839</name>
</gene>
<dbReference type="GO" id="GO:0000993">
    <property type="term" value="F:RNA polymerase II complex binding"/>
    <property type="evidence" value="ECO:0007669"/>
    <property type="project" value="InterPro"/>
</dbReference>
<sequence length="704" mass="77070">MSYEIPEEQIAEDFAAALADLSMNSRYEISNLTLIARENTASALVISEALKTHIKQTSPSKKLPAFYVLDSIIKNVGTPYTLFFGRQLYSTFMESYALVDNNVRSKMVEMLKTWKEPVPGSMDTRPVFPPEVTRPIENALIKARTSFLQAHQEQTRNQQSAMGRGRAQSTPYRETPTPPSNYRPPTQSAQPAPGYTANYTPQQYPASMNVQQYSSQQAPAPQPPYTTQLPPNGQQYPSQQNGYQPHGLPPRPPNQQYPQALPNSSSWQQQRYPTPPQPSYQSQVQAVGYTAPASSLAALNSDIENLINETKAEWSRNPHEVNFQPKIKALLDLQTVLRSQTLPPDQISLIQNQVDQLKQAPQSAPIMQAAPAPLPPTPVVAPPPVQQPTLSSLLGPGALAALLARQSATPQPSSAVPATIRSPPQNNSHPFQPPSSVAPATTPVPDPASLLGRLRAAGMLPGLAASTAPTPLNSSTSVAPPPFLNTPPSAARTPLATIPNDVILKPASLKIPRPHLIASLYEQLGAPCTQCGRRFQSDQEGKKKKAAHMDWHFHVRQRMDEAESRGQHRSWYVDELDWIRSREVEGESGTTTADSSQSSNSAAAAKNPKLQFIPAPDDPALAAVPCPICQEKFEMKWLDEAQEFVWMDAKKVGDRIYHASCFAEATKDVNTKAKRGTPEPVLGKRKAEDDGFAFRAKIKSEPVA</sequence>
<dbReference type="InterPro" id="IPR021605">
    <property type="entry name" value="Pcf11_Clp1-ID"/>
</dbReference>
<evidence type="ECO:0000256" key="1">
    <source>
        <dbReference type="ARBA" id="ARBA00011446"/>
    </source>
</evidence>
<dbReference type="GO" id="GO:0031124">
    <property type="term" value="P:mRNA 3'-end processing"/>
    <property type="evidence" value="ECO:0007669"/>
    <property type="project" value="InterPro"/>
</dbReference>
<evidence type="ECO:0000259" key="4">
    <source>
        <dbReference type="PROSITE" id="PS51391"/>
    </source>
</evidence>
<dbReference type="GO" id="GO:0003729">
    <property type="term" value="F:mRNA binding"/>
    <property type="evidence" value="ECO:0007669"/>
    <property type="project" value="InterPro"/>
</dbReference>
<dbReference type="InParanoid" id="A0A132B8Y7"/>
<dbReference type="FunFam" id="1.25.40.90:FF:000016">
    <property type="entry name" value="mRNA cleavage factor complex component Pcf11"/>
    <property type="match status" value="1"/>
</dbReference>
<dbReference type="SMART" id="SM00582">
    <property type="entry name" value="RPR"/>
    <property type="match status" value="1"/>
</dbReference>
<dbReference type="AlphaFoldDB" id="A0A132B8Y7"/>
<name>A0A132B8Y7_MOLSC</name>
<dbReference type="InterPro" id="IPR006569">
    <property type="entry name" value="CID_dom"/>
</dbReference>
<dbReference type="SUPFAM" id="SSF48464">
    <property type="entry name" value="ENTH/VHS domain"/>
    <property type="match status" value="1"/>
</dbReference>
<dbReference type="CDD" id="cd16982">
    <property type="entry name" value="CID_Pcf11"/>
    <property type="match status" value="1"/>
</dbReference>
<dbReference type="Proteomes" id="UP000070700">
    <property type="component" value="Unassembled WGS sequence"/>
</dbReference>
<accession>A0A132B8Y7</accession>
<dbReference type="RefSeq" id="XP_018062814.1">
    <property type="nucleotide sequence ID" value="XM_018223198.1"/>
</dbReference>
<feature type="compositionally biased region" description="Polar residues" evidence="2">
    <location>
        <begin position="406"/>
        <end position="430"/>
    </location>
</feature>
<dbReference type="PANTHER" id="PTHR15921:SF3">
    <property type="entry name" value="PRE-MRNA CLEAVAGE COMPLEX 2 PROTEIN PCF11"/>
    <property type="match status" value="1"/>
</dbReference>
<dbReference type="InterPro" id="IPR045154">
    <property type="entry name" value="PCF11-like"/>
</dbReference>
<feature type="compositionally biased region" description="Polar residues" evidence="2">
    <location>
        <begin position="232"/>
        <end position="243"/>
    </location>
</feature>
<dbReference type="PROSITE" id="PS50179">
    <property type="entry name" value="VHS"/>
    <property type="match status" value="1"/>
</dbReference>
<feature type="region of interest" description="Disordered" evidence="2">
    <location>
        <begin position="148"/>
        <end position="283"/>
    </location>
</feature>
<dbReference type="GO" id="GO:0035091">
    <property type="term" value="F:phosphatidylinositol binding"/>
    <property type="evidence" value="ECO:0007669"/>
    <property type="project" value="InterPro"/>
</dbReference>
<dbReference type="InterPro" id="IPR008942">
    <property type="entry name" value="ENTH_VHS"/>
</dbReference>
<organism evidence="5 6">
    <name type="scientific">Mollisia scopiformis</name>
    <name type="common">Conifer needle endophyte fungus</name>
    <name type="synonym">Phialocephala scopiformis</name>
    <dbReference type="NCBI Taxonomy" id="149040"/>
    <lineage>
        <taxon>Eukaryota</taxon>
        <taxon>Fungi</taxon>
        <taxon>Dikarya</taxon>
        <taxon>Ascomycota</taxon>
        <taxon>Pezizomycotina</taxon>
        <taxon>Leotiomycetes</taxon>
        <taxon>Helotiales</taxon>
        <taxon>Mollisiaceae</taxon>
        <taxon>Mollisia</taxon>
    </lineage>
</organism>
<feature type="compositionally biased region" description="Low complexity" evidence="2">
    <location>
        <begin position="211"/>
        <end position="231"/>
    </location>
</feature>
<dbReference type="GO" id="GO:0006369">
    <property type="term" value="P:termination of RNA polymerase II transcription"/>
    <property type="evidence" value="ECO:0007669"/>
    <property type="project" value="InterPro"/>
</dbReference>
<feature type="compositionally biased region" description="Polar residues" evidence="2">
    <location>
        <begin position="148"/>
        <end position="172"/>
    </location>
</feature>
<dbReference type="InterPro" id="IPR002014">
    <property type="entry name" value="VHS_dom"/>
</dbReference>
<dbReference type="InterPro" id="IPR047415">
    <property type="entry name" value="Pcf11_CID"/>
</dbReference>